<dbReference type="Gene3D" id="2.130.10.10">
    <property type="entry name" value="YVTN repeat-like/Quinoprotein amine dehydrogenase"/>
    <property type="match status" value="1"/>
</dbReference>
<dbReference type="PANTHER" id="PTHR44329">
    <property type="entry name" value="SERINE/THREONINE-PROTEIN KINASE TNNI3K-RELATED"/>
    <property type="match status" value="1"/>
</dbReference>
<comment type="caution">
    <text evidence="10">The sequence shown here is derived from an EMBL/GenBank/DDBJ whole genome shotgun (WGS) entry which is preliminary data.</text>
</comment>
<protein>
    <submittedName>
        <fullName evidence="10">Serine threonine-kinase CTR1 isoform B</fullName>
    </submittedName>
</protein>
<evidence type="ECO:0000259" key="9">
    <source>
        <dbReference type="PROSITE" id="PS50011"/>
    </source>
</evidence>
<dbReference type="CDD" id="cd13999">
    <property type="entry name" value="STKc_MAP3K-like"/>
    <property type="match status" value="1"/>
</dbReference>
<dbReference type="InterPro" id="IPR008271">
    <property type="entry name" value="Ser/Thr_kinase_AS"/>
</dbReference>
<evidence type="ECO:0000313" key="10">
    <source>
        <dbReference type="EMBL" id="PSC73895.1"/>
    </source>
</evidence>
<feature type="compositionally biased region" description="Gly residues" evidence="8">
    <location>
        <begin position="1477"/>
        <end position="1491"/>
    </location>
</feature>
<keyword evidence="5 6" id="KW-0067">ATP-binding</keyword>
<feature type="compositionally biased region" description="Low complexity" evidence="8">
    <location>
        <begin position="1346"/>
        <end position="1358"/>
    </location>
</feature>
<dbReference type="Gene3D" id="3.30.200.20">
    <property type="entry name" value="Phosphorylase Kinase, domain 1"/>
    <property type="match status" value="1"/>
</dbReference>
<dbReference type="InterPro" id="IPR015943">
    <property type="entry name" value="WD40/YVTN_repeat-like_dom_sf"/>
</dbReference>
<keyword evidence="1" id="KW-0723">Serine/threonine-protein kinase</keyword>
<dbReference type="GO" id="GO:0004674">
    <property type="term" value="F:protein serine/threonine kinase activity"/>
    <property type="evidence" value="ECO:0007669"/>
    <property type="project" value="UniProtKB-KW"/>
</dbReference>
<dbReference type="SUPFAM" id="SSF50978">
    <property type="entry name" value="WD40 repeat-like"/>
    <property type="match status" value="1"/>
</dbReference>
<organism evidence="10 11">
    <name type="scientific">Micractinium conductrix</name>
    <dbReference type="NCBI Taxonomy" id="554055"/>
    <lineage>
        <taxon>Eukaryota</taxon>
        <taxon>Viridiplantae</taxon>
        <taxon>Chlorophyta</taxon>
        <taxon>core chlorophytes</taxon>
        <taxon>Trebouxiophyceae</taxon>
        <taxon>Chlorellales</taxon>
        <taxon>Chlorellaceae</taxon>
        <taxon>Chlorella clade</taxon>
        <taxon>Micractinium</taxon>
    </lineage>
</organism>
<feature type="compositionally biased region" description="Low complexity" evidence="8">
    <location>
        <begin position="1306"/>
        <end position="1318"/>
    </location>
</feature>
<evidence type="ECO:0000256" key="7">
    <source>
        <dbReference type="SAM" id="Coils"/>
    </source>
</evidence>
<dbReference type="PROSITE" id="PS50011">
    <property type="entry name" value="PROTEIN_KINASE_DOM"/>
    <property type="match status" value="1"/>
</dbReference>
<feature type="compositionally biased region" description="Low complexity" evidence="8">
    <location>
        <begin position="1"/>
        <end position="16"/>
    </location>
</feature>
<dbReference type="InterPro" id="IPR017441">
    <property type="entry name" value="Protein_kinase_ATP_BS"/>
</dbReference>
<evidence type="ECO:0000256" key="1">
    <source>
        <dbReference type="ARBA" id="ARBA00022527"/>
    </source>
</evidence>
<dbReference type="PROSITE" id="PS00108">
    <property type="entry name" value="PROTEIN_KINASE_ST"/>
    <property type="match status" value="1"/>
</dbReference>
<evidence type="ECO:0000256" key="2">
    <source>
        <dbReference type="ARBA" id="ARBA00022679"/>
    </source>
</evidence>
<feature type="region of interest" description="Disordered" evidence="8">
    <location>
        <begin position="1223"/>
        <end position="1245"/>
    </location>
</feature>
<dbReference type="InterPro" id="IPR051681">
    <property type="entry name" value="Ser/Thr_Kinases-Pseudokinases"/>
</dbReference>
<feature type="coiled-coil region" evidence="7">
    <location>
        <begin position="53"/>
        <end position="80"/>
    </location>
</feature>
<evidence type="ECO:0000256" key="8">
    <source>
        <dbReference type="SAM" id="MobiDB-lite"/>
    </source>
</evidence>
<dbReference type="SMART" id="SM00220">
    <property type="entry name" value="S_TKc"/>
    <property type="match status" value="1"/>
</dbReference>
<evidence type="ECO:0000256" key="6">
    <source>
        <dbReference type="PROSITE-ProRule" id="PRU10141"/>
    </source>
</evidence>
<keyword evidence="4" id="KW-0418">Kinase</keyword>
<feature type="compositionally biased region" description="Basic and acidic residues" evidence="8">
    <location>
        <begin position="787"/>
        <end position="797"/>
    </location>
</feature>
<feature type="compositionally biased region" description="Low complexity" evidence="8">
    <location>
        <begin position="217"/>
        <end position="226"/>
    </location>
</feature>
<feature type="compositionally biased region" description="Polar residues" evidence="8">
    <location>
        <begin position="205"/>
        <end position="216"/>
    </location>
</feature>
<dbReference type="EMBL" id="LHPF02000006">
    <property type="protein sequence ID" value="PSC73895.1"/>
    <property type="molecule type" value="Genomic_DNA"/>
</dbReference>
<keyword evidence="11" id="KW-1185">Reference proteome</keyword>
<feature type="compositionally biased region" description="Polar residues" evidence="8">
    <location>
        <begin position="1394"/>
        <end position="1403"/>
    </location>
</feature>
<dbReference type="Gene3D" id="1.10.510.10">
    <property type="entry name" value="Transferase(Phosphotransferase) domain 1"/>
    <property type="match status" value="1"/>
</dbReference>
<feature type="binding site" evidence="6">
    <location>
        <position position="849"/>
    </location>
    <ligand>
        <name>ATP</name>
        <dbReference type="ChEBI" id="CHEBI:30616"/>
    </ligand>
</feature>
<feature type="compositionally biased region" description="Low complexity" evidence="8">
    <location>
        <begin position="1423"/>
        <end position="1432"/>
    </location>
</feature>
<keyword evidence="7" id="KW-0175">Coiled coil</keyword>
<evidence type="ECO:0000313" key="11">
    <source>
        <dbReference type="Proteomes" id="UP000239649"/>
    </source>
</evidence>
<evidence type="ECO:0000256" key="5">
    <source>
        <dbReference type="ARBA" id="ARBA00022840"/>
    </source>
</evidence>
<dbReference type="OrthoDB" id="4062651at2759"/>
<feature type="compositionally biased region" description="Low complexity" evidence="8">
    <location>
        <begin position="1365"/>
        <end position="1389"/>
    </location>
</feature>
<feature type="compositionally biased region" description="Basic residues" evidence="8">
    <location>
        <begin position="1498"/>
        <end position="1513"/>
    </location>
</feature>
<feature type="compositionally biased region" description="Low complexity" evidence="8">
    <location>
        <begin position="1167"/>
        <end position="1181"/>
    </location>
</feature>
<sequence>MATTSPFAGTAPVGAGPAPPLAYDGSDGASTATAGDSIISPARSAQHSEAALLARCTAAVEQCRRDLEELRTAVKAATSHREKCVEVLGAAHEAVVALEDMLYDEQIDLRRERALQQLAGRVQNAMDQGEAVVKVYGAASGIMKLASKMCSPGTPLKFDAFISELTSLAKQARLAREQPPTSALPVGRLLSAGPSVAMDGMLGSSLASSPQNTMGPSSSGALSTSSQVPVPTRSGPVAAPSGPGAGLLASRDQPSGAPSSGGIAAGENGAAPSLATASAGAGSGSAVQWGDRTVPEEAMQETRVHKGGRGQAITGMVHVPPLDDRPGHLGHLWYYLSKSFGASSLVVWDLSAKVESEIKEARQGSTITCMHYDDLTGTIWSGHRNGTVRVWSAAKQESLCEPFRAFRAQVNAITTDENGFCWAASDKDKVRSFRLASQSAGGVEVGFAVVLRGELSTVGTGVPSPNYRLDGELNAEGMFRHPLARESAHYGPVRSLAAAEGRVWTCGGSSAFASFKEWSQDGVLMSSTNMQSMGLANDMILVSQVVIASESRKMAGAPITGSGGSGGPSGGSAALSSFTQATSVQLASRVAVSQLVELEMPWQLLTAHDNGQVQVWGHVSGRLRPLMRLGDRCAPALRVMVCEPLGALVTAHNDGKLHLRAIPYPRSPEGLNMTYQENSASRVSDDTLPAGLLETSKCVLETSKTGLANSLGGVLGVLTASNYGTIKHFPSAELRRVGEEVGVRLLGAVAAADPTQWPAQRLSPGTLRQLQAMAEQQQQHYSASLDEEGHMTERDTAGDAQAAERVSALLSDNSWLIEWSELSRTKIIGEGAFGKVWLGRWQETDVAIKQLSSLSDLGVEAGSLQHDSSGGIKMDLDVQRALDKEVGLLKNMRHPNIILFMGVVLEPPAVVTEYCARGSLYDLLTAARSSAAMAKALDWPRRIVMALDAAKGMLYLHGHKPTAIIHRDLKSPNLLVMKNWQVKVTDFNLSRQTKAAGETNSVQSMVANNPRWQPPEVILSQQYGKESDVYAYGLILWELLTWELPFLDLSNFQIMLAVTQQGQRPAIKDQWGAAQYPGGTFIGYNEYVALMQRCWADDPAARPTFEQIIADLRRIAKIVTDARAAAPVARGSGGQLLPLPSMARTRTIGRSTPTQLAAPPPVPPPVQSQAPAGQHAGQQPPVAVPSPFDAAYTPHVAAAAVAAGAAAAAAAAGASALQQQHGQQAGGGVVSSAPPPSPFDSAPAGAAVVSNGAIPAGPFGGGPAPWLQQAGSTSVSSAAAPPPSPFADAPSGSTISSAAPPPPSPFADVPSGSTISSAAPPPPSPFADAPSGSTISSAAPPPPSPFSGMPTGASISSAAPPPLSPFAGGFAHAAAAAAAGAAPPRSSSPTPSPYNTHIPSDSIPSDYGRQHLDVSAMPSAVLEASPSEEASAGAGGGAATGNFDSGGKSSGGTSRGESNLTDSALSGGYVPARISGSGDGGGNAGDASGGDGEQRQSLSHKLRKSISGKRGKLQRINTL</sequence>
<dbReference type="STRING" id="554055.A0A2P6VIH5"/>
<feature type="region of interest" description="Disordered" evidence="8">
    <location>
        <begin position="1152"/>
        <end position="1186"/>
    </location>
</feature>
<evidence type="ECO:0000256" key="3">
    <source>
        <dbReference type="ARBA" id="ARBA00022741"/>
    </source>
</evidence>
<keyword evidence="2" id="KW-0808">Transferase</keyword>
<dbReference type="Pfam" id="PF07714">
    <property type="entry name" value="PK_Tyr_Ser-Thr"/>
    <property type="match status" value="1"/>
</dbReference>
<dbReference type="PROSITE" id="PS00107">
    <property type="entry name" value="PROTEIN_KINASE_ATP"/>
    <property type="match status" value="1"/>
</dbReference>
<feature type="region of interest" description="Disordered" evidence="8">
    <location>
        <begin position="1"/>
        <end position="30"/>
    </location>
</feature>
<dbReference type="GO" id="GO:0005524">
    <property type="term" value="F:ATP binding"/>
    <property type="evidence" value="ECO:0007669"/>
    <property type="project" value="UniProtKB-UniRule"/>
</dbReference>
<feature type="compositionally biased region" description="Low complexity" evidence="8">
    <location>
        <begin position="234"/>
        <end position="269"/>
    </location>
</feature>
<feature type="region of interest" description="Disordered" evidence="8">
    <location>
        <begin position="1260"/>
        <end position="1519"/>
    </location>
</feature>
<feature type="region of interest" description="Disordered" evidence="8">
    <location>
        <begin position="201"/>
        <end position="269"/>
    </location>
</feature>
<reference evidence="10 11" key="1">
    <citation type="journal article" date="2018" name="Plant J.">
        <title>Genome sequences of Chlorella sorokiniana UTEX 1602 and Micractinium conductrix SAG 241.80: implications to maltose excretion by a green alga.</title>
        <authorList>
            <person name="Arriola M.B."/>
            <person name="Velmurugan N."/>
            <person name="Zhang Y."/>
            <person name="Plunkett M.H."/>
            <person name="Hondzo H."/>
            <person name="Barney B.M."/>
        </authorList>
    </citation>
    <scope>NUCLEOTIDE SEQUENCE [LARGE SCALE GENOMIC DNA]</scope>
    <source>
        <strain evidence="10 11">SAG 241.80</strain>
    </source>
</reference>
<evidence type="ECO:0000256" key="4">
    <source>
        <dbReference type="ARBA" id="ARBA00022777"/>
    </source>
</evidence>
<feature type="domain" description="Protein kinase" evidence="9">
    <location>
        <begin position="822"/>
        <end position="1115"/>
    </location>
</feature>
<feature type="compositionally biased region" description="Low complexity" evidence="8">
    <location>
        <begin position="1326"/>
        <end position="1338"/>
    </location>
</feature>
<gene>
    <name evidence="10" type="ORF">C2E20_3014</name>
</gene>
<dbReference type="InterPro" id="IPR036322">
    <property type="entry name" value="WD40_repeat_dom_sf"/>
</dbReference>
<keyword evidence="3 6" id="KW-0547">Nucleotide-binding</keyword>
<dbReference type="SUPFAM" id="SSF56112">
    <property type="entry name" value="Protein kinase-like (PK-like)"/>
    <property type="match status" value="1"/>
</dbReference>
<feature type="region of interest" description="Disordered" evidence="8">
    <location>
        <begin position="777"/>
        <end position="799"/>
    </location>
</feature>
<dbReference type="InterPro" id="IPR000719">
    <property type="entry name" value="Prot_kinase_dom"/>
</dbReference>
<feature type="compositionally biased region" description="Low complexity" evidence="8">
    <location>
        <begin position="1286"/>
        <end position="1298"/>
    </location>
</feature>
<proteinExistence type="predicted"/>
<dbReference type="InterPro" id="IPR001245">
    <property type="entry name" value="Ser-Thr/Tyr_kinase_cat_dom"/>
</dbReference>
<dbReference type="Proteomes" id="UP000239649">
    <property type="component" value="Unassembled WGS sequence"/>
</dbReference>
<dbReference type="InterPro" id="IPR011009">
    <property type="entry name" value="Kinase-like_dom_sf"/>
</dbReference>
<name>A0A2P6VIH5_9CHLO</name>
<accession>A0A2P6VIH5</accession>